<accession>A0A845A8L6</accession>
<gene>
    <name evidence="1" type="ORF">GRI39_05990</name>
</gene>
<evidence type="ECO:0000313" key="1">
    <source>
        <dbReference type="EMBL" id="MXP25593.1"/>
    </source>
</evidence>
<proteinExistence type="predicted"/>
<reference evidence="1 2" key="1">
    <citation type="submission" date="2019-12" db="EMBL/GenBank/DDBJ databases">
        <title>Genomic-based taxomic classification of the family Erythrobacteraceae.</title>
        <authorList>
            <person name="Xu L."/>
        </authorList>
    </citation>
    <scope>NUCLEOTIDE SEQUENCE [LARGE SCALE GENOMIC DNA]</scope>
    <source>
        <strain evidence="1 2">DSM 18604</strain>
    </source>
</reference>
<sequence>MAISIARVNDMLSYIFFLSHELAQTRGLAIPATFSDPKAGKRTNCETVFVLPAGTDVGHKQWAEAVPPQSYRLMTNTNPAFAQYLSGTPQAQQDWATCHSKAALHHLCQKT</sequence>
<organism evidence="1 2">
    <name type="scientific">Altericroceibacterium indicum</name>
    <dbReference type="NCBI Taxonomy" id="374177"/>
    <lineage>
        <taxon>Bacteria</taxon>
        <taxon>Pseudomonadati</taxon>
        <taxon>Pseudomonadota</taxon>
        <taxon>Alphaproteobacteria</taxon>
        <taxon>Sphingomonadales</taxon>
        <taxon>Erythrobacteraceae</taxon>
        <taxon>Altericroceibacterium</taxon>
    </lineage>
</organism>
<name>A0A845A8L6_9SPHN</name>
<dbReference type="Proteomes" id="UP000460561">
    <property type="component" value="Unassembled WGS sequence"/>
</dbReference>
<comment type="caution">
    <text evidence="1">The sequence shown here is derived from an EMBL/GenBank/DDBJ whole genome shotgun (WGS) entry which is preliminary data.</text>
</comment>
<dbReference type="EMBL" id="WTYQ01000002">
    <property type="protein sequence ID" value="MXP25593.1"/>
    <property type="molecule type" value="Genomic_DNA"/>
</dbReference>
<dbReference type="AlphaFoldDB" id="A0A845A8L6"/>
<keyword evidence="2" id="KW-1185">Reference proteome</keyword>
<dbReference type="RefSeq" id="WP_160738811.1">
    <property type="nucleotide sequence ID" value="NZ_WTYQ01000002.1"/>
</dbReference>
<protein>
    <submittedName>
        <fullName evidence="1">Uncharacterized protein</fullName>
    </submittedName>
</protein>
<evidence type="ECO:0000313" key="2">
    <source>
        <dbReference type="Proteomes" id="UP000460561"/>
    </source>
</evidence>